<sequence>MQKDVLHDSYPPFQHVSARARPLQQANVPRGRKTTVEGTTWPRGKTLLRRMHKLQSFMQPTSSATALLLLCCRRRCGAAKEKQKVDTRRK</sequence>
<accession>A0A6P8AY05</accession>
<evidence type="ECO:0000256" key="1">
    <source>
        <dbReference type="SAM" id="MobiDB-lite"/>
    </source>
</evidence>
<gene>
    <name evidence="3" type="ORF">PgNI_10400</name>
</gene>
<reference evidence="2 3" key="1">
    <citation type="journal article" date="2019" name="Mol. Biol. Evol.">
        <title>Blast fungal genomes show frequent chromosomal changes, gene gains and losses, and effector gene turnover.</title>
        <authorList>
            <person name="Gomez Luciano L.B."/>
            <person name="Jason Tsai I."/>
            <person name="Chuma I."/>
            <person name="Tosa Y."/>
            <person name="Chen Y.H."/>
            <person name="Li J.Y."/>
            <person name="Li M.Y."/>
            <person name="Jade Lu M.Y."/>
            <person name="Nakayashiki H."/>
            <person name="Li W.H."/>
        </authorList>
    </citation>
    <scope>NUCLEOTIDE SEQUENCE [LARGE SCALE GENOMIC DNA]</scope>
    <source>
        <strain evidence="2 3">NI907</strain>
    </source>
</reference>
<dbReference type="AlphaFoldDB" id="A0A6P8AY05"/>
<keyword evidence="2" id="KW-1185">Reference proteome</keyword>
<feature type="region of interest" description="Disordered" evidence="1">
    <location>
        <begin position="1"/>
        <end position="40"/>
    </location>
</feature>
<organism evidence="2 3">
    <name type="scientific">Pyricularia grisea</name>
    <name type="common">Crabgrass-specific blast fungus</name>
    <name type="synonym">Magnaporthe grisea</name>
    <dbReference type="NCBI Taxonomy" id="148305"/>
    <lineage>
        <taxon>Eukaryota</taxon>
        <taxon>Fungi</taxon>
        <taxon>Dikarya</taxon>
        <taxon>Ascomycota</taxon>
        <taxon>Pezizomycotina</taxon>
        <taxon>Sordariomycetes</taxon>
        <taxon>Sordariomycetidae</taxon>
        <taxon>Magnaporthales</taxon>
        <taxon>Pyriculariaceae</taxon>
        <taxon>Pyricularia</taxon>
    </lineage>
</organism>
<name>A0A6P8AY05_PYRGI</name>
<evidence type="ECO:0000313" key="3">
    <source>
        <dbReference type="RefSeq" id="XP_030979795.1"/>
    </source>
</evidence>
<evidence type="ECO:0000313" key="2">
    <source>
        <dbReference type="Proteomes" id="UP000515153"/>
    </source>
</evidence>
<protein>
    <submittedName>
        <fullName evidence="3">Uncharacterized protein</fullName>
    </submittedName>
</protein>
<dbReference type="GeneID" id="41965279"/>
<reference evidence="3" key="2">
    <citation type="submission" date="2019-10" db="EMBL/GenBank/DDBJ databases">
        <authorList>
            <consortium name="NCBI Genome Project"/>
        </authorList>
    </citation>
    <scope>NUCLEOTIDE SEQUENCE</scope>
    <source>
        <strain evidence="3">NI907</strain>
    </source>
</reference>
<dbReference type="Proteomes" id="UP000515153">
    <property type="component" value="Chromosome VII"/>
</dbReference>
<dbReference type="RefSeq" id="XP_030979795.1">
    <property type="nucleotide sequence ID" value="XM_031130371.1"/>
</dbReference>
<dbReference type="KEGG" id="pgri:PgNI_10400"/>
<reference evidence="3" key="3">
    <citation type="submission" date="2025-08" db="UniProtKB">
        <authorList>
            <consortium name="RefSeq"/>
        </authorList>
    </citation>
    <scope>IDENTIFICATION</scope>
    <source>
        <strain evidence="3">NI907</strain>
    </source>
</reference>
<proteinExistence type="predicted"/>